<sequence>MEQLTLAHFGLEPFNPRIFRPEEVFWREHQRWFQDCGYMLRPRYMPDWKPSWPDNVHGMEYEDAQPLIMHPSRLCLLPRFTLFSEDVSSMMQPQLASDPLNYCVPILKVPEDNDMVILVMPLLRDCFSRAYSLSTNNMSLRYEPYFSISTHESYFFRDISVLNILMDGSMYTDGWHPCNRRYMRDNFRLAKHFSRTERPPMYYFIDFGISCRYGPDDKAPLELPIRGGDKTVPEFIDDINLPRNPFQTDIYYVGNLIRESVIDEYKSFDVMWPLISDMIQDDPAKRPTIDQVVKRFADMCKKLGTLKLRAGVGPRDESFGVVRDFFHLFTTIKYTLKGIPPVPTR</sequence>
<reference evidence="2" key="2">
    <citation type="submission" date="2015-01" db="EMBL/GenBank/DDBJ databases">
        <title>Evolutionary Origins and Diversification of the Mycorrhizal Mutualists.</title>
        <authorList>
            <consortium name="DOE Joint Genome Institute"/>
            <consortium name="Mycorrhizal Genomics Consortium"/>
            <person name="Kohler A."/>
            <person name="Kuo A."/>
            <person name="Nagy L.G."/>
            <person name="Floudas D."/>
            <person name="Copeland A."/>
            <person name="Barry K.W."/>
            <person name="Cichocki N."/>
            <person name="Veneault-Fourrey C."/>
            <person name="LaButti K."/>
            <person name="Lindquist E.A."/>
            <person name="Lipzen A."/>
            <person name="Lundell T."/>
            <person name="Morin E."/>
            <person name="Murat C."/>
            <person name="Riley R."/>
            <person name="Ohm R."/>
            <person name="Sun H."/>
            <person name="Tunlid A."/>
            <person name="Henrissat B."/>
            <person name="Grigoriev I.V."/>
            <person name="Hibbett D.S."/>
            <person name="Martin F."/>
        </authorList>
    </citation>
    <scope>NUCLEOTIDE SEQUENCE [LARGE SCALE GENOMIC DNA]</scope>
    <source>
        <strain evidence="2">F 1598</strain>
    </source>
</reference>
<dbReference type="STRING" id="765440.A0A0C3BF05"/>
<reference evidence="1 2" key="1">
    <citation type="submission" date="2014-04" db="EMBL/GenBank/DDBJ databases">
        <authorList>
            <consortium name="DOE Joint Genome Institute"/>
            <person name="Kuo A."/>
            <person name="Tarkka M."/>
            <person name="Buscot F."/>
            <person name="Kohler A."/>
            <person name="Nagy L.G."/>
            <person name="Floudas D."/>
            <person name="Copeland A."/>
            <person name="Barry K.W."/>
            <person name="Cichocki N."/>
            <person name="Veneault-Fourrey C."/>
            <person name="LaButti K."/>
            <person name="Lindquist E.A."/>
            <person name="Lipzen A."/>
            <person name="Lundell T."/>
            <person name="Morin E."/>
            <person name="Murat C."/>
            <person name="Sun H."/>
            <person name="Tunlid A."/>
            <person name="Henrissat B."/>
            <person name="Grigoriev I.V."/>
            <person name="Hibbett D.S."/>
            <person name="Martin F."/>
            <person name="Nordberg H.P."/>
            <person name="Cantor M.N."/>
            <person name="Hua S.X."/>
        </authorList>
    </citation>
    <scope>NUCLEOTIDE SEQUENCE [LARGE SCALE GENOMIC DNA]</scope>
    <source>
        <strain evidence="1 2">F 1598</strain>
    </source>
</reference>
<accession>A0A0C3BF05</accession>
<dbReference type="EMBL" id="KN833040">
    <property type="protein sequence ID" value="KIM75907.1"/>
    <property type="molecule type" value="Genomic_DNA"/>
</dbReference>
<proteinExistence type="predicted"/>
<dbReference type="Gene3D" id="1.10.510.10">
    <property type="entry name" value="Transferase(Phosphotransferase) domain 1"/>
    <property type="match status" value="1"/>
</dbReference>
<dbReference type="InParanoid" id="A0A0C3BF05"/>
<keyword evidence="2" id="KW-1185">Reference proteome</keyword>
<gene>
    <name evidence="1" type="ORF">PILCRDRAFT_13116</name>
</gene>
<dbReference type="SUPFAM" id="SSF56112">
    <property type="entry name" value="Protein kinase-like (PK-like)"/>
    <property type="match status" value="1"/>
</dbReference>
<evidence type="ECO:0000313" key="2">
    <source>
        <dbReference type="Proteomes" id="UP000054166"/>
    </source>
</evidence>
<dbReference type="HOGENOM" id="CLU_044121_2_1_1"/>
<dbReference type="OrthoDB" id="5987198at2759"/>
<dbReference type="AlphaFoldDB" id="A0A0C3BF05"/>
<protein>
    <recommendedName>
        <fullName evidence="3">Protein kinase domain-containing protein</fullName>
    </recommendedName>
</protein>
<dbReference type="InterPro" id="IPR011009">
    <property type="entry name" value="Kinase-like_dom_sf"/>
</dbReference>
<evidence type="ECO:0008006" key="3">
    <source>
        <dbReference type="Google" id="ProtNLM"/>
    </source>
</evidence>
<dbReference type="Proteomes" id="UP000054166">
    <property type="component" value="Unassembled WGS sequence"/>
</dbReference>
<evidence type="ECO:0000313" key="1">
    <source>
        <dbReference type="EMBL" id="KIM75907.1"/>
    </source>
</evidence>
<organism evidence="1 2">
    <name type="scientific">Piloderma croceum (strain F 1598)</name>
    <dbReference type="NCBI Taxonomy" id="765440"/>
    <lineage>
        <taxon>Eukaryota</taxon>
        <taxon>Fungi</taxon>
        <taxon>Dikarya</taxon>
        <taxon>Basidiomycota</taxon>
        <taxon>Agaricomycotina</taxon>
        <taxon>Agaricomycetes</taxon>
        <taxon>Agaricomycetidae</taxon>
        <taxon>Atheliales</taxon>
        <taxon>Atheliaceae</taxon>
        <taxon>Piloderma</taxon>
    </lineage>
</organism>
<name>A0A0C3BF05_PILCF</name>